<dbReference type="InterPro" id="IPR039519">
    <property type="entry name" value="YokE-like_PH"/>
</dbReference>
<proteinExistence type="predicted"/>
<feature type="domain" description="YokE-like PH" evidence="1">
    <location>
        <begin position="13"/>
        <end position="75"/>
    </location>
</feature>
<dbReference type="OrthoDB" id="10011915at2"/>
<accession>A0A1B1N366</accession>
<dbReference type="RefSeq" id="WP_068697996.1">
    <property type="nucleotide sequence ID" value="NZ_CP014167.1"/>
</dbReference>
<dbReference type="Proteomes" id="UP000092573">
    <property type="component" value="Chromosome"/>
</dbReference>
<dbReference type="AlphaFoldDB" id="A0A1B1N366"/>
<keyword evidence="3" id="KW-1185">Reference proteome</keyword>
<dbReference type="STRING" id="1462996.AWM70_15810"/>
<reference evidence="2 3" key="1">
    <citation type="submission" date="2016-01" db="EMBL/GenBank/DDBJ databases">
        <title>Complete Genome Sequence of Paenibacillus yonginensis DCY84, a novel Plant Growth-Promoting Bacteria with Elicitation of Induced Systemic Resistance.</title>
        <authorList>
            <person name="Kim Y.J."/>
            <person name="Yang D.C."/>
            <person name="Sukweenadhi J."/>
        </authorList>
    </citation>
    <scope>NUCLEOTIDE SEQUENCE [LARGE SCALE GENOMIC DNA]</scope>
    <source>
        <strain evidence="2 3">DCY84</strain>
    </source>
</reference>
<dbReference type="Pfam" id="PF14470">
    <property type="entry name" value="bPH_3"/>
    <property type="match status" value="1"/>
</dbReference>
<name>A0A1B1N366_9BACL</name>
<dbReference type="EMBL" id="CP014167">
    <property type="protein sequence ID" value="ANS75872.1"/>
    <property type="molecule type" value="Genomic_DNA"/>
</dbReference>
<sequence length="113" mass="13059">MKSLNEYLRSGEGVYGSVAGLFIEGEPTGCFYKKAQLTASTHRLILLNLGGFGTERFSVYDYYDITEVQVDRNLLRFRSGASLRLLWLREGEDRHLMNTIRLKAREARMFFPE</sequence>
<dbReference type="KEGG" id="pyg:AWM70_15810"/>
<evidence type="ECO:0000259" key="1">
    <source>
        <dbReference type="Pfam" id="PF14470"/>
    </source>
</evidence>
<organism evidence="2 3">
    <name type="scientific">Paenibacillus yonginensis</name>
    <dbReference type="NCBI Taxonomy" id="1462996"/>
    <lineage>
        <taxon>Bacteria</taxon>
        <taxon>Bacillati</taxon>
        <taxon>Bacillota</taxon>
        <taxon>Bacilli</taxon>
        <taxon>Bacillales</taxon>
        <taxon>Paenibacillaceae</taxon>
        <taxon>Paenibacillus</taxon>
    </lineage>
</organism>
<gene>
    <name evidence="2" type="ORF">AWM70_15810</name>
</gene>
<evidence type="ECO:0000313" key="2">
    <source>
        <dbReference type="EMBL" id="ANS75872.1"/>
    </source>
</evidence>
<protein>
    <recommendedName>
        <fullName evidence="1">YokE-like PH domain-containing protein</fullName>
    </recommendedName>
</protein>
<evidence type="ECO:0000313" key="3">
    <source>
        <dbReference type="Proteomes" id="UP000092573"/>
    </source>
</evidence>